<dbReference type="GO" id="GO:0004801">
    <property type="term" value="F:transaldolase activity"/>
    <property type="evidence" value="ECO:0007669"/>
    <property type="project" value="UniProtKB-EC"/>
</dbReference>
<dbReference type="GO" id="GO:0016832">
    <property type="term" value="F:aldehyde-lyase activity"/>
    <property type="evidence" value="ECO:0007669"/>
    <property type="project" value="InterPro"/>
</dbReference>
<evidence type="ECO:0000313" key="3">
    <source>
        <dbReference type="Proteomes" id="UP000008555"/>
    </source>
</evidence>
<dbReference type="HOGENOM" id="CLU_079764_0_0_6"/>
<dbReference type="PANTHER" id="PTHR10683">
    <property type="entry name" value="TRANSALDOLASE"/>
    <property type="match status" value="1"/>
</dbReference>
<dbReference type="PANTHER" id="PTHR10683:SF40">
    <property type="entry name" value="FRUCTOSE-6-PHOSPHATE ALDOLASE 1-RELATED"/>
    <property type="match status" value="1"/>
</dbReference>
<name>A9KC91_COXBN</name>
<dbReference type="GO" id="GO:0005975">
    <property type="term" value="P:carbohydrate metabolic process"/>
    <property type="evidence" value="ECO:0007669"/>
    <property type="project" value="InterPro"/>
</dbReference>
<organism evidence="2 3">
    <name type="scientific">Coxiella burnetii (strain Dugway 5J108-111)</name>
    <dbReference type="NCBI Taxonomy" id="434922"/>
    <lineage>
        <taxon>Bacteria</taxon>
        <taxon>Pseudomonadati</taxon>
        <taxon>Pseudomonadota</taxon>
        <taxon>Gammaproteobacteria</taxon>
        <taxon>Legionellales</taxon>
        <taxon>Coxiellaceae</taxon>
        <taxon>Coxiella</taxon>
    </lineage>
</organism>
<dbReference type="Pfam" id="PF00923">
    <property type="entry name" value="TAL_FSA"/>
    <property type="match status" value="1"/>
</dbReference>
<dbReference type="InterPro" id="IPR013785">
    <property type="entry name" value="Aldolase_TIM"/>
</dbReference>
<dbReference type="RefSeq" id="WP_010957730.1">
    <property type="nucleotide sequence ID" value="NC_009727.1"/>
</dbReference>
<protein>
    <submittedName>
        <fullName evidence="2">Transaldolase</fullName>
        <ecNumber evidence="2">2.2.1.2</ecNumber>
    </submittedName>
</protein>
<dbReference type="InterPro" id="IPR011861">
    <property type="entry name" value="Transald_staph-type"/>
</dbReference>
<sequence length="247" mass="27483">MENDHLQELKVKIFADGANLEEMVKFSTHPYIKGFTTNPTLMRQAGIVDYEAFAHQALAQITKLPISFEVFADELDEMEDQARYIASWGNNVNIKIPVTNTKGQFTGPIIQRLSEDGITLNITALTTHSQVEKVCQSFADDTPGIVSVFAGRVADSGRDPEDHMRKALEIVAQKPSLELLWASPRELFNIIQANRIGCHIITVAHNILAKLPLLGKDLTQYSLETVQMFARDAQASRYSIHCSSAVL</sequence>
<dbReference type="SUPFAM" id="SSF51569">
    <property type="entry name" value="Aldolase"/>
    <property type="match status" value="1"/>
</dbReference>
<dbReference type="Gene3D" id="3.20.20.70">
    <property type="entry name" value="Aldolase class I"/>
    <property type="match status" value="1"/>
</dbReference>
<evidence type="ECO:0000256" key="1">
    <source>
        <dbReference type="ARBA" id="ARBA00023270"/>
    </source>
</evidence>
<dbReference type="NCBIfam" id="TIGR02134">
    <property type="entry name" value="transald_staph"/>
    <property type="match status" value="1"/>
</dbReference>
<evidence type="ECO:0000313" key="2">
    <source>
        <dbReference type="EMBL" id="ABS77487.1"/>
    </source>
</evidence>
<keyword evidence="1" id="KW-0704">Schiff base</keyword>
<dbReference type="CDD" id="cd00956">
    <property type="entry name" value="Transaldolase_FSA"/>
    <property type="match status" value="1"/>
</dbReference>
<dbReference type="EMBL" id="CP000733">
    <property type="protein sequence ID" value="ABS77487.1"/>
    <property type="molecule type" value="Genomic_DNA"/>
</dbReference>
<dbReference type="EC" id="2.2.1.2" evidence="2"/>
<dbReference type="AlphaFoldDB" id="A9KC91"/>
<accession>A9KC91</accession>
<reference evidence="2 3" key="1">
    <citation type="journal article" date="2009" name="Infect. Immun.">
        <title>Comparative genomics reveal extensive transposon-mediated genomic plasticity and diversity among potential effector proteins within the genus Coxiella.</title>
        <authorList>
            <person name="Beare P.A."/>
            <person name="Unsworth N."/>
            <person name="Andoh M."/>
            <person name="Voth D.E."/>
            <person name="Omsland A."/>
            <person name="Gilk S.D."/>
            <person name="Williams K.P."/>
            <person name="Sobral B.W."/>
            <person name="Kupko J.J.III."/>
            <person name="Porcella S.F."/>
            <person name="Samuel J.E."/>
            <person name="Heinzen R.A."/>
        </authorList>
    </citation>
    <scope>NUCLEOTIDE SEQUENCE [LARGE SCALE GENOMIC DNA]</scope>
    <source>
        <strain evidence="2 3">Dugway 5J108-111</strain>
    </source>
</reference>
<gene>
    <name evidence="2" type="ordered locus">CBUD_0688</name>
</gene>
<dbReference type="InterPro" id="IPR033919">
    <property type="entry name" value="TSA/FSA_arc/bac"/>
</dbReference>
<dbReference type="Proteomes" id="UP000008555">
    <property type="component" value="Chromosome"/>
</dbReference>
<dbReference type="InterPro" id="IPR001585">
    <property type="entry name" value="TAL/FSA"/>
</dbReference>
<proteinExistence type="predicted"/>
<dbReference type="KEGG" id="cbd:CBUD_0688"/>
<keyword evidence="2" id="KW-0808">Transferase</keyword>